<sequence>MILDQLTLENVGVFAGRHTLDLTPPSSRKPVTMVGGFNGSGKTTILEAILFALYGPLARSVSGRARGYDSYLRQLVHHRGTGPSKAAVELRFHAYREGERFDYRIHRSWQIRGKSVTEGTAAYLNNVLDRDLTDRWAEHVEAFMPRGIAELFFFDGEKIETLAELDNARSMLRTVIGALLGLDLVDRLDTDLGVIERNHRRQSAAGDKQINLDELQQRVTQTRAVEERLHQDLAAIRVRVERAAKRRHEQQERFRVEGGELFRRRKDLDEARDKATERLKAADKQLRDLAEAAAPFLLVPDLIDEVIEQATAEVESAQMNRLAGVLRDRDRDIIERLRGMKVGAAAIDDLDKYLAEERLHRTARASATDITQLTADDLVHVRAMHEHDLPDIRQRRSALLRQRDRATADLEDNQRQLAAVPEDETVKHLQEDLDAAVADETAAQRDLDRAEADLTAARAAGASAIKAYESALKKATDAALEREDSQRVLAHSQRVRNTLAAFRTEAVKRHLRRIERLVLESLRSLLRKQDLVADLRIDPETFTVSLTRSDGTDLAPQQLSAGERQLLAVALLWGLAQASGRPLPIVIDTPLGRLDGQHREHLIRRYFPHASHQVILLSTDQEIDEAAWKELKPTTGHAYHLDHPSHSTGTSIQPGYFW</sequence>
<feature type="coiled-coil region" evidence="4">
    <location>
        <begin position="212"/>
        <end position="292"/>
    </location>
</feature>
<comment type="similarity">
    <text evidence="1">Belongs to the SMC family. SbcC subfamily.</text>
</comment>
<dbReference type="Pfam" id="PF13476">
    <property type="entry name" value="AAA_23"/>
    <property type="match status" value="1"/>
</dbReference>
<evidence type="ECO:0000256" key="2">
    <source>
        <dbReference type="ARBA" id="ARBA00011322"/>
    </source>
</evidence>
<dbReference type="PANTHER" id="PTHR32114">
    <property type="entry name" value="ABC TRANSPORTER ABCH.3"/>
    <property type="match status" value="1"/>
</dbReference>
<proteinExistence type="inferred from homology"/>
<keyword evidence="4" id="KW-0175">Coiled coil</keyword>
<dbReference type="SUPFAM" id="SSF52540">
    <property type="entry name" value="P-loop containing nucleoside triphosphate hydrolases"/>
    <property type="match status" value="2"/>
</dbReference>
<dbReference type="NCBIfam" id="TIGR03185">
    <property type="entry name" value="DNA_S_dndD"/>
    <property type="match status" value="1"/>
</dbReference>
<organism evidence="7 8">
    <name type="scientific">Micromonospora yangpuensis</name>
    <dbReference type="NCBI Taxonomy" id="683228"/>
    <lineage>
        <taxon>Bacteria</taxon>
        <taxon>Bacillati</taxon>
        <taxon>Actinomycetota</taxon>
        <taxon>Actinomycetes</taxon>
        <taxon>Micromonosporales</taxon>
        <taxon>Micromonosporaceae</taxon>
        <taxon>Micromonospora</taxon>
    </lineage>
</organism>
<dbReference type="RefSeq" id="WP_091434192.1">
    <property type="nucleotide sequence ID" value="NZ_BMMJ01000001.1"/>
</dbReference>
<protein>
    <recommendedName>
        <fullName evidence="3">Nuclease SbcCD subunit C</fullName>
    </recommendedName>
</protein>
<dbReference type="GO" id="GO:0006302">
    <property type="term" value="P:double-strand break repair"/>
    <property type="evidence" value="ECO:0007669"/>
    <property type="project" value="InterPro"/>
</dbReference>
<evidence type="ECO:0000256" key="5">
    <source>
        <dbReference type="SAM" id="MobiDB-lite"/>
    </source>
</evidence>
<evidence type="ECO:0000256" key="3">
    <source>
        <dbReference type="ARBA" id="ARBA00013368"/>
    </source>
</evidence>
<feature type="compositionally biased region" description="Polar residues" evidence="5">
    <location>
        <begin position="646"/>
        <end position="658"/>
    </location>
</feature>
<feature type="region of interest" description="Disordered" evidence="5">
    <location>
        <begin position="639"/>
        <end position="658"/>
    </location>
</feature>
<dbReference type="InterPro" id="IPR038729">
    <property type="entry name" value="Rad50/SbcC_AAA"/>
</dbReference>
<gene>
    <name evidence="7" type="ORF">GA0070617_0906</name>
</gene>
<dbReference type="AlphaFoldDB" id="A0A1C6U3C0"/>
<feature type="coiled-coil region" evidence="4">
    <location>
        <begin position="396"/>
        <end position="460"/>
    </location>
</feature>
<evidence type="ECO:0000259" key="6">
    <source>
        <dbReference type="Pfam" id="PF13476"/>
    </source>
</evidence>
<dbReference type="PANTHER" id="PTHR32114:SF2">
    <property type="entry name" value="ABC TRANSPORTER ABCH.3"/>
    <property type="match status" value="1"/>
</dbReference>
<dbReference type="InterPro" id="IPR017599">
    <property type="entry name" value="DNA_S_DndD"/>
</dbReference>
<reference evidence="8" key="1">
    <citation type="submission" date="2016-06" db="EMBL/GenBank/DDBJ databases">
        <authorList>
            <person name="Varghese N."/>
            <person name="Submissions Spin"/>
        </authorList>
    </citation>
    <scope>NUCLEOTIDE SEQUENCE [LARGE SCALE GENOMIC DNA]</scope>
    <source>
        <strain evidence="8">DSM 45577</strain>
    </source>
</reference>
<feature type="domain" description="Rad50/SbcC-type AAA" evidence="6">
    <location>
        <begin position="5"/>
        <end position="280"/>
    </location>
</feature>
<accession>A0A1C6U3C0</accession>
<evidence type="ECO:0000256" key="1">
    <source>
        <dbReference type="ARBA" id="ARBA00006930"/>
    </source>
</evidence>
<evidence type="ECO:0000313" key="8">
    <source>
        <dbReference type="Proteomes" id="UP000198937"/>
    </source>
</evidence>
<name>A0A1C6U3C0_9ACTN</name>
<dbReference type="Gene3D" id="3.40.50.300">
    <property type="entry name" value="P-loop containing nucleotide triphosphate hydrolases"/>
    <property type="match status" value="2"/>
</dbReference>
<dbReference type="OrthoDB" id="9795626at2"/>
<dbReference type="EMBL" id="FMIA01000002">
    <property type="protein sequence ID" value="SCL48546.1"/>
    <property type="molecule type" value="Genomic_DNA"/>
</dbReference>
<dbReference type="GO" id="GO:0016887">
    <property type="term" value="F:ATP hydrolysis activity"/>
    <property type="evidence" value="ECO:0007669"/>
    <property type="project" value="InterPro"/>
</dbReference>
<evidence type="ECO:0000256" key="4">
    <source>
        <dbReference type="SAM" id="Coils"/>
    </source>
</evidence>
<dbReference type="Proteomes" id="UP000198937">
    <property type="component" value="Unassembled WGS sequence"/>
</dbReference>
<comment type="subunit">
    <text evidence="2">Heterodimer of SbcC and SbcD.</text>
</comment>
<evidence type="ECO:0000313" key="7">
    <source>
        <dbReference type="EMBL" id="SCL48546.1"/>
    </source>
</evidence>
<dbReference type="STRING" id="683228.GA0070617_0906"/>
<keyword evidence="8" id="KW-1185">Reference proteome</keyword>
<dbReference type="InterPro" id="IPR027417">
    <property type="entry name" value="P-loop_NTPase"/>
</dbReference>